<evidence type="ECO:0000313" key="1">
    <source>
        <dbReference type="EMBL" id="HIU48663.1"/>
    </source>
</evidence>
<reference evidence="1" key="1">
    <citation type="submission" date="2020-10" db="EMBL/GenBank/DDBJ databases">
        <authorList>
            <person name="Gilroy R."/>
        </authorList>
    </citation>
    <scope>NUCLEOTIDE SEQUENCE</scope>
    <source>
        <strain evidence="1">ChiSjej4B22-9803</strain>
    </source>
</reference>
<sequence>MNTAYVYLQLYKLFDDSTPLPADCGALCGKACCDGEDSGMYLFPGEKKVFALLNPAWVRIERSEFNYTYNDVEKPVHIAFCDGACDRFQRPLACRIFPLTPYLDQTEQLHIMIDPRAKPVCPLSAGLDITQFDGGFVRNVKKTFILLCKNREFKAFLKAYSAYLDDFLKFYQ</sequence>
<protein>
    <submittedName>
        <fullName evidence="1">Uncharacterized protein</fullName>
    </submittedName>
</protein>
<organism evidence="1 2">
    <name type="scientific">Candidatus Avimonoglobus intestinipullorum</name>
    <dbReference type="NCBI Taxonomy" id="2840699"/>
    <lineage>
        <taxon>Bacteria</taxon>
        <taxon>Bacillati</taxon>
        <taxon>Bacillota</taxon>
        <taxon>Clostridia</taxon>
        <taxon>Eubacteriales</taxon>
        <taxon>Candidatus Avimonoglobus</taxon>
    </lineage>
</organism>
<name>A0A9D1LV55_9FIRM</name>
<dbReference type="AlphaFoldDB" id="A0A9D1LV55"/>
<dbReference type="Proteomes" id="UP000824111">
    <property type="component" value="Unassembled WGS sequence"/>
</dbReference>
<evidence type="ECO:0000313" key="2">
    <source>
        <dbReference type="Proteomes" id="UP000824111"/>
    </source>
</evidence>
<accession>A0A9D1LV55</accession>
<comment type="caution">
    <text evidence="1">The sequence shown here is derived from an EMBL/GenBank/DDBJ whole genome shotgun (WGS) entry which is preliminary data.</text>
</comment>
<dbReference type="EMBL" id="DVND01000126">
    <property type="protein sequence ID" value="HIU48663.1"/>
    <property type="molecule type" value="Genomic_DNA"/>
</dbReference>
<gene>
    <name evidence="1" type="ORF">IAB04_04815</name>
</gene>
<proteinExistence type="predicted"/>
<reference evidence="1" key="2">
    <citation type="journal article" date="2021" name="PeerJ">
        <title>Extensive microbial diversity within the chicken gut microbiome revealed by metagenomics and culture.</title>
        <authorList>
            <person name="Gilroy R."/>
            <person name="Ravi A."/>
            <person name="Getino M."/>
            <person name="Pursley I."/>
            <person name="Horton D.L."/>
            <person name="Alikhan N.F."/>
            <person name="Baker D."/>
            <person name="Gharbi K."/>
            <person name="Hall N."/>
            <person name="Watson M."/>
            <person name="Adriaenssens E.M."/>
            <person name="Foster-Nyarko E."/>
            <person name="Jarju S."/>
            <person name="Secka A."/>
            <person name="Antonio M."/>
            <person name="Oren A."/>
            <person name="Chaudhuri R.R."/>
            <person name="La Ragione R."/>
            <person name="Hildebrand F."/>
            <person name="Pallen M.J."/>
        </authorList>
    </citation>
    <scope>NUCLEOTIDE SEQUENCE</scope>
    <source>
        <strain evidence="1">ChiSjej4B22-9803</strain>
    </source>
</reference>